<sequence length="149" mass="16959">MRKWAFLIALLVAGLAISGYSYFKAQKLQTSINNRFKHELSSVLSNLSLTMNDDTYRSVLSSVSNAASISDLTSYEEQNDSLDISLEYLYISLREDKSKDKVLSRADELRDIFLVLMTDPASKEATDKILKITEETFLRNGWEGMKLRC</sequence>
<accession>I0BJB8</accession>
<dbReference type="HOGENOM" id="CLU_147362_0_0_9"/>
<name>I0BJB8_9BACL</name>
<dbReference type="OrthoDB" id="2621483at2"/>
<organism evidence="1 2">
    <name type="scientific">Paenibacillus mucilaginosus K02</name>
    <dbReference type="NCBI Taxonomy" id="997761"/>
    <lineage>
        <taxon>Bacteria</taxon>
        <taxon>Bacillati</taxon>
        <taxon>Bacillota</taxon>
        <taxon>Bacilli</taxon>
        <taxon>Bacillales</taxon>
        <taxon>Paenibacillaceae</taxon>
        <taxon>Paenibacillus</taxon>
    </lineage>
</organism>
<dbReference type="KEGG" id="pmw:B2K_17355"/>
<dbReference type="EMBL" id="CP003422">
    <property type="protein sequence ID" value="AFH62465.1"/>
    <property type="molecule type" value="Genomic_DNA"/>
</dbReference>
<dbReference type="AlphaFoldDB" id="I0BJB8"/>
<evidence type="ECO:0000313" key="1">
    <source>
        <dbReference type="EMBL" id="AFH62465.1"/>
    </source>
</evidence>
<dbReference type="Proteomes" id="UP000007392">
    <property type="component" value="Chromosome"/>
</dbReference>
<reference evidence="1 2" key="1">
    <citation type="submission" date="2013-06" db="EMBL/GenBank/DDBJ databases">
        <title>Complete genome sequence of Paenibacillus mucilaginosus K02.</title>
        <authorList>
            <person name="Xiao B."/>
            <person name="Sun L."/>
            <person name="Xiao L."/>
            <person name="Lian B."/>
        </authorList>
    </citation>
    <scope>NUCLEOTIDE SEQUENCE [LARGE SCALE GENOMIC DNA]</scope>
    <source>
        <strain evidence="1 2">K02</strain>
    </source>
</reference>
<proteinExistence type="predicted"/>
<dbReference type="RefSeq" id="WP_014650998.1">
    <property type="nucleotide sequence ID" value="NC_017672.3"/>
</dbReference>
<evidence type="ECO:0000313" key="2">
    <source>
        <dbReference type="Proteomes" id="UP000007392"/>
    </source>
</evidence>
<gene>
    <name evidence="1" type="ORF">B2K_17355</name>
</gene>
<protein>
    <submittedName>
        <fullName evidence="1">Uncharacterized protein</fullName>
    </submittedName>
</protein>